<feature type="region of interest" description="Disordered" evidence="1">
    <location>
        <begin position="110"/>
        <end position="195"/>
    </location>
</feature>
<evidence type="ECO:0000256" key="1">
    <source>
        <dbReference type="SAM" id="MobiDB-lite"/>
    </source>
</evidence>
<dbReference type="Proteomes" id="UP000596660">
    <property type="component" value="Unplaced"/>
</dbReference>
<sequence length="195" mass="22016">MAKKLAALKPPLFMGKEDPMLVENWVRDFDKIFTVAGTPDAQKEYAEKFNEYARFCPNVVLDERSKAQKFEDGLIFRIQKKVIGAGIAASYKEAYDRACNIERILKREQEVKDRHKRKGNGESSSNPQGYDKRPRLGGNSNGNGGNGQQGSRNNNNQSNNHRGQGQQNQQGSRNRPCRKCDKSHPGRNYNGDLLT</sequence>
<protein>
    <recommendedName>
        <fullName evidence="4">Gag protein</fullName>
    </recommendedName>
</protein>
<dbReference type="EnsemblPlants" id="AUR62037462-RA">
    <property type="protein sequence ID" value="AUR62037462-RA:cds"/>
    <property type="gene ID" value="AUR62037462"/>
</dbReference>
<evidence type="ECO:0000313" key="3">
    <source>
        <dbReference type="Proteomes" id="UP000596660"/>
    </source>
</evidence>
<feature type="compositionally biased region" description="Gly residues" evidence="1">
    <location>
        <begin position="139"/>
        <end position="148"/>
    </location>
</feature>
<reference evidence="2" key="2">
    <citation type="submission" date="2021-03" db="UniProtKB">
        <authorList>
            <consortium name="EnsemblPlants"/>
        </authorList>
    </citation>
    <scope>IDENTIFICATION</scope>
</reference>
<keyword evidence="3" id="KW-1185">Reference proteome</keyword>
<evidence type="ECO:0008006" key="4">
    <source>
        <dbReference type="Google" id="ProtNLM"/>
    </source>
</evidence>
<organism evidence="2 3">
    <name type="scientific">Chenopodium quinoa</name>
    <name type="common">Quinoa</name>
    <dbReference type="NCBI Taxonomy" id="63459"/>
    <lineage>
        <taxon>Eukaryota</taxon>
        <taxon>Viridiplantae</taxon>
        <taxon>Streptophyta</taxon>
        <taxon>Embryophyta</taxon>
        <taxon>Tracheophyta</taxon>
        <taxon>Spermatophyta</taxon>
        <taxon>Magnoliopsida</taxon>
        <taxon>eudicotyledons</taxon>
        <taxon>Gunneridae</taxon>
        <taxon>Pentapetalae</taxon>
        <taxon>Caryophyllales</taxon>
        <taxon>Chenopodiaceae</taxon>
        <taxon>Chenopodioideae</taxon>
        <taxon>Atripliceae</taxon>
        <taxon>Chenopodium</taxon>
    </lineage>
</organism>
<dbReference type="AlphaFoldDB" id="A0A803MYV9"/>
<feature type="compositionally biased region" description="Low complexity" evidence="1">
    <location>
        <begin position="149"/>
        <end position="174"/>
    </location>
</feature>
<evidence type="ECO:0000313" key="2">
    <source>
        <dbReference type="EnsemblPlants" id="AUR62037462-RA:cds"/>
    </source>
</evidence>
<name>A0A803MYV9_CHEQI</name>
<dbReference type="OMA" id="DMDESTY"/>
<accession>A0A803MYV9</accession>
<dbReference type="Gramene" id="AUR62037462-RA">
    <property type="protein sequence ID" value="AUR62037462-RA:cds"/>
    <property type="gene ID" value="AUR62037462"/>
</dbReference>
<reference evidence="2" key="1">
    <citation type="journal article" date="2017" name="Nature">
        <title>The genome of Chenopodium quinoa.</title>
        <authorList>
            <person name="Jarvis D.E."/>
            <person name="Ho Y.S."/>
            <person name="Lightfoot D.J."/>
            <person name="Schmoeckel S.M."/>
            <person name="Li B."/>
            <person name="Borm T.J.A."/>
            <person name="Ohyanagi H."/>
            <person name="Mineta K."/>
            <person name="Michell C.T."/>
            <person name="Saber N."/>
            <person name="Kharbatia N.M."/>
            <person name="Rupper R.R."/>
            <person name="Sharp A.R."/>
            <person name="Dally N."/>
            <person name="Boughton B.A."/>
            <person name="Woo Y.H."/>
            <person name="Gao G."/>
            <person name="Schijlen E.G.W.M."/>
            <person name="Guo X."/>
            <person name="Momin A.A."/>
            <person name="Negrao S."/>
            <person name="Al-Babili S."/>
            <person name="Gehring C."/>
            <person name="Roessner U."/>
            <person name="Jung C."/>
            <person name="Murphy K."/>
            <person name="Arold S.T."/>
            <person name="Gojobori T."/>
            <person name="van der Linden C.G."/>
            <person name="van Loo E.N."/>
            <person name="Jellen E.N."/>
            <person name="Maughan P.J."/>
            <person name="Tester M."/>
        </authorList>
    </citation>
    <scope>NUCLEOTIDE SEQUENCE [LARGE SCALE GENOMIC DNA]</scope>
    <source>
        <strain evidence="2">cv. PI 614886</strain>
    </source>
</reference>
<proteinExistence type="predicted"/>